<evidence type="ECO:0000313" key="3">
    <source>
        <dbReference type="Proteomes" id="UP000789901"/>
    </source>
</evidence>
<reference evidence="2 3" key="1">
    <citation type="submission" date="2021-06" db="EMBL/GenBank/DDBJ databases">
        <authorList>
            <person name="Kallberg Y."/>
            <person name="Tangrot J."/>
            <person name="Rosling A."/>
        </authorList>
    </citation>
    <scope>NUCLEOTIDE SEQUENCE [LARGE SCALE GENOMIC DNA]</scope>
    <source>
        <strain evidence="2 3">120-4 pot B 10/14</strain>
    </source>
</reference>
<evidence type="ECO:0000256" key="1">
    <source>
        <dbReference type="SAM" id="MobiDB-lite"/>
    </source>
</evidence>
<proteinExistence type="predicted"/>
<protein>
    <submittedName>
        <fullName evidence="2">36696_t:CDS:1</fullName>
    </submittedName>
</protein>
<gene>
    <name evidence="2" type="ORF">GMARGA_LOCUS9646</name>
</gene>
<name>A0ABN7URD8_GIGMA</name>
<organism evidence="2 3">
    <name type="scientific">Gigaspora margarita</name>
    <dbReference type="NCBI Taxonomy" id="4874"/>
    <lineage>
        <taxon>Eukaryota</taxon>
        <taxon>Fungi</taxon>
        <taxon>Fungi incertae sedis</taxon>
        <taxon>Mucoromycota</taxon>
        <taxon>Glomeromycotina</taxon>
        <taxon>Glomeromycetes</taxon>
        <taxon>Diversisporales</taxon>
        <taxon>Gigasporaceae</taxon>
        <taxon>Gigaspora</taxon>
    </lineage>
</organism>
<evidence type="ECO:0000313" key="2">
    <source>
        <dbReference type="EMBL" id="CAG8656523.1"/>
    </source>
</evidence>
<feature type="compositionally biased region" description="Polar residues" evidence="1">
    <location>
        <begin position="18"/>
        <end position="37"/>
    </location>
</feature>
<feature type="region of interest" description="Disordered" evidence="1">
    <location>
        <begin position="14"/>
        <end position="37"/>
    </location>
</feature>
<sequence>MSINSLKFMTSAPLNLPDATNSNASTQDQTNTSSPSVYNVGITQDCEKQTNSLQYNEDSVKENQHPVSPVFRHKKNRYKKKCRRCNYTKFHYDENSNQCKDCYWASTRILSGNKLIDDFIESTQTSYRNYEQAIYSSRPLTPLISRALTPQSMDLDVNLMI</sequence>
<dbReference type="Proteomes" id="UP000789901">
    <property type="component" value="Unassembled WGS sequence"/>
</dbReference>
<dbReference type="EMBL" id="CAJVQB010005234">
    <property type="protein sequence ID" value="CAG8656523.1"/>
    <property type="molecule type" value="Genomic_DNA"/>
</dbReference>
<accession>A0ABN7URD8</accession>
<keyword evidence="3" id="KW-1185">Reference proteome</keyword>
<comment type="caution">
    <text evidence="2">The sequence shown here is derived from an EMBL/GenBank/DDBJ whole genome shotgun (WGS) entry which is preliminary data.</text>
</comment>